<dbReference type="Proteomes" id="UP001150217">
    <property type="component" value="Unassembled WGS sequence"/>
</dbReference>
<evidence type="ECO:0000256" key="1">
    <source>
        <dbReference type="SAM" id="Phobius"/>
    </source>
</evidence>
<evidence type="ECO:0000313" key="3">
    <source>
        <dbReference type="Proteomes" id="UP001150217"/>
    </source>
</evidence>
<keyword evidence="1" id="KW-1133">Transmembrane helix</keyword>
<evidence type="ECO:0000313" key="2">
    <source>
        <dbReference type="EMBL" id="KAJ4469132.1"/>
    </source>
</evidence>
<keyword evidence="3" id="KW-1185">Reference proteome</keyword>
<keyword evidence="1" id="KW-0472">Membrane</keyword>
<gene>
    <name evidence="2" type="ORF">C8R41DRAFT_853259</name>
</gene>
<proteinExistence type="predicted"/>
<reference evidence="2" key="1">
    <citation type="submission" date="2022-08" db="EMBL/GenBank/DDBJ databases">
        <title>A Global Phylogenomic Analysis of the Shiitake Genus Lentinula.</title>
        <authorList>
            <consortium name="DOE Joint Genome Institute"/>
            <person name="Sierra-Patev S."/>
            <person name="Min B."/>
            <person name="Naranjo-Ortiz M."/>
            <person name="Looney B."/>
            <person name="Konkel Z."/>
            <person name="Slot J.C."/>
            <person name="Sakamoto Y."/>
            <person name="Steenwyk J.L."/>
            <person name="Rokas A."/>
            <person name="Carro J."/>
            <person name="Camarero S."/>
            <person name="Ferreira P."/>
            <person name="Molpeceres G."/>
            <person name="Ruiz-Duenas F.J."/>
            <person name="Serrano A."/>
            <person name="Henrissat B."/>
            <person name="Drula E."/>
            <person name="Hughes K.W."/>
            <person name="Mata J.L."/>
            <person name="Ishikawa N.K."/>
            <person name="Vargas-Isla R."/>
            <person name="Ushijima S."/>
            <person name="Smith C.A."/>
            <person name="Ahrendt S."/>
            <person name="Andreopoulos W."/>
            <person name="He G."/>
            <person name="Labutti K."/>
            <person name="Lipzen A."/>
            <person name="Ng V."/>
            <person name="Riley R."/>
            <person name="Sandor L."/>
            <person name="Barry K."/>
            <person name="Martinez A.T."/>
            <person name="Xiao Y."/>
            <person name="Gibbons J.G."/>
            <person name="Terashima K."/>
            <person name="Grigoriev I.V."/>
            <person name="Hibbett D.S."/>
        </authorList>
    </citation>
    <scope>NUCLEOTIDE SEQUENCE</scope>
    <source>
        <strain evidence="2">RHP3577 ss4</strain>
    </source>
</reference>
<organism evidence="2 3">
    <name type="scientific">Lentinula lateritia</name>
    <dbReference type="NCBI Taxonomy" id="40482"/>
    <lineage>
        <taxon>Eukaryota</taxon>
        <taxon>Fungi</taxon>
        <taxon>Dikarya</taxon>
        <taxon>Basidiomycota</taxon>
        <taxon>Agaricomycotina</taxon>
        <taxon>Agaricomycetes</taxon>
        <taxon>Agaricomycetidae</taxon>
        <taxon>Agaricales</taxon>
        <taxon>Marasmiineae</taxon>
        <taxon>Omphalotaceae</taxon>
        <taxon>Lentinula</taxon>
    </lineage>
</organism>
<name>A0ABQ8V2D9_9AGAR</name>
<keyword evidence="1" id="KW-0812">Transmembrane</keyword>
<sequence>MAFLAFTDMSYQVLIPLIHTTSIPVGRLGLSVSRFDPRASQTALLIYSFFLLHFSLLWILQRMSEKLHL</sequence>
<comment type="caution">
    <text evidence="2">The sequence shown here is derived from an EMBL/GenBank/DDBJ whole genome shotgun (WGS) entry which is preliminary data.</text>
</comment>
<accession>A0ABQ8V2D9</accession>
<protein>
    <submittedName>
        <fullName evidence="2">Uncharacterized protein</fullName>
    </submittedName>
</protein>
<dbReference type="EMBL" id="JANVFT010000097">
    <property type="protein sequence ID" value="KAJ4469132.1"/>
    <property type="molecule type" value="Genomic_DNA"/>
</dbReference>
<feature type="transmembrane region" description="Helical" evidence="1">
    <location>
        <begin position="42"/>
        <end position="60"/>
    </location>
</feature>